<keyword evidence="14" id="KW-1133">Transmembrane helix</keyword>
<keyword evidence="10" id="KW-0677">Repeat</keyword>
<dbReference type="InterPro" id="IPR045272">
    <property type="entry name" value="ANXUR1/2-like"/>
</dbReference>
<accession>A0AAP0D526</accession>
<dbReference type="InterPro" id="IPR011009">
    <property type="entry name" value="Kinase-like_dom_sf"/>
</dbReference>
<feature type="binding site" evidence="20">
    <location>
        <position position="404"/>
    </location>
    <ligand>
        <name>ATP</name>
        <dbReference type="ChEBI" id="CHEBI:30616"/>
    </ligand>
</feature>
<evidence type="ECO:0000256" key="13">
    <source>
        <dbReference type="ARBA" id="ARBA00022840"/>
    </source>
</evidence>
<protein>
    <recommendedName>
        <fullName evidence="2">non-specific serine/threonine protein kinase</fullName>
        <ecNumber evidence="2">2.7.11.1</ecNumber>
    </recommendedName>
</protein>
<evidence type="ECO:0000256" key="12">
    <source>
        <dbReference type="ARBA" id="ARBA00022777"/>
    </source>
</evidence>
<sequence length="1032" mass="119064">MEMKRKGQQSLEDTSIYNWKVNDLEHLKIGYDVIKLATEDFATKYIIGKGGYGSVYKAELECVDSSMINGDGTSELPKRRRTVAIKYITEREDTQGQQGFITEIKTLASCRHPNIVSLLGFCDQHPHLILVYEFVSNGSLDNYLGNRGKMTNLTWLQRIKICIDIAQGLGYIHTTLENKLKIIHRDIKSANILLDKNWEAKIADFGLSKFHPRDNTKSVINTNNIAGTNWYLDPEYESTGNLRKESDVYSFGVVLFEIMSGRLANDWPVHTSKHENCFAQIVRQHIEEATIMEMIDPNLMEESDVNSFTLRKGPNQESLDTFLKIGCQCLEEKQAQRPTMNVVINELVKALTSQETHKDNLQISFQEIMFATQNFNNQIGCGGFGKVYKGEILSNNGPIPIAVKRLDKKLGQGDQEFLTEIEILSEYKHKNIVDLVGYCNEDGESILVYEYTSNGSLDRHLKDANVTWTQRLKIAIDVATGLDFLHRSDSSVVHKDIKSANILLNGDWKAKLTDFGLSMIIPTNNEFDFVSDYVSDTMGYIDPLYRRSGFLTRESDIYSLGVVLFELICGRNAIMSSYHDERRSPDRFVKRCYEQGQVDVLVLESIKHKIAPKSLTTYHRIAHECLHYEREKRPTASEVVLQLKKALEFQEDNEIWAVKLRDYKEIVQMSKVPEKYPDISNKSLYDMVSNGILLQKDKLLFSVNNNGERNEMVSATMFSYENNRLHKRISIQNSRFKRVVKILDISNLNIQIKIKTRFLSPNVIYGAHFVFKFSDPRKISSKLMYVNLKYQMRREPLHAYFATCGDNEWMMIELCRFIPNKNDVQFEVLLESLSKYYCGNNTIYVDGIHFRAINDATLKLFSPCKVSEKICYRLPAKMVLFESSDIKRFNWKSLAESRFQEVAELLSHQLFQIKCKIETQKLLPDTNYECYLVFELSHQCHGLHCPVKVQDVLLRKNKELKFVYFKTPRLVNLHSNGRVPKQTEDGLMEVIVWEFNSGNKPSDDHLRMSLKLRCYEGDMCGLMVHGLEFRPV</sequence>
<dbReference type="GO" id="GO:0005524">
    <property type="term" value="F:ATP binding"/>
    <property type="evidence" value="ECO:0007669"/>
    <property type="project" value="UniProtKB-UniRule"/>
</dbReference>
<evidence type="ECO:0000256" key="20">
    <source>
        <dbReference type="PROSITE-ProRule" id="PRU10141"/>
    </source>
</evidence>
<comment type="catalytic activity">
    <reaction evidence="19">
        <text>L-seryl-[protein] + ATP = O-phospho-L-seryl-[protein] + ADP + H(+)</text>
        <dbReference type="Rhea" id="RHEA:17989"/>
        <dbReference type="Rhea" id="RHEA-COMP:9863"/>
        <dbReference type="Rhea" id="RHEA-COMP:11604"/>
        <dbReference type="ChEBI" id="CHEBI:15378"/>
        <dbReference type="ChEBI" id="CHEBI:29999"/>
        <dbReference type="ChEBI" id="CHEBI:30616"/>
        <dbReference type="ChEBI" id="CHEBI:83421"/>
        <dbReference type="ChEBI" id="CHEBI:456216"/>
        <dbReference type="EC" id="2.7.11.1"/>
    </reaction>
</comment>
<dbReference type="InterPro" id="IPR001245">
    <property type="entry name" value="Ser-Thr/Tyr_kinase_cat_dom"/>
</dbReference>
<dbReference type="Proteomes" id="UP001408789">
    <property type="component" value="Unassembled WGS sequence"/>
</dbReference>
<keyword evidence="12" id="KW-0418">Kinase</keyword>
<dbReference type="Gene3D" id="3.30.200.20">
    <property type="entry name" value="Phosphorylase Kinase, domain 1"/>
    <property type="match status" value="2"/>
</dbReference>
<evidence type="ECO:0000256" key="18">
    <source>
        <dbReference type="ARBA" id="ARBA00047899"/>
    </source>
</evidence>
<feature type="domain" description="Protein kinase" evidence="21">
    <location>
        <begin position="41"/>
        <end position="351"/>
    </location>
</feature>
<dbReference type="EMBL" id="JBCNJP010000014">
    <property type="protein sequence ID" value="KAK9068524.1"/>
    <property type="molecule type" value="Genomic_DNA"/>
</dbReference>
<keyword evidence="23" id="KW-1185">Reference proteome</keyword>
<keyword evidence="16" id="KW-0675">Receptor</keyword>
<evidence type="ECO:0000313" key="22">
    <source>
        <dbReference type="EMBL" id="KAK9068524.1"/>
    </source>
</evidence>
<evidence type="ECO:0000259" key="21">
    <source>
        <dbReference type="PROSITE" id="PS50011"/>
    </source>
</evidence>
<dbReference type="EC" id="2.7.11.1" evidence="2"/>
<comment type="subcellular location">
    <subcellularLocation>
        <location evidence="1">Cell membrane</location>
        <topology evidence="1">Single-pass membrane protein</topology>
    </subcellularLocation>
</comment>
<keyword evidence="17" id="KW-0325">Glycoprotein</keyword>
<dbReference type="SUPFAM" id="SSF56112">
    <property type="entry name" value="Protein kinase-like (PK-like)"/>
    <property type="match status" value="2"/>
</dbReference>
<dbReference type="InterPro" id="IPR008271">
    <property type="entry name" value="Ser/Thr_kinase_AS"/>
</dbReference>
<keyword evidence="6" id="KW-0433">Leucine-rich repeat</keyword>
<name>A0AAP0D526_9ASTR</name>
<dbReference type="InterPro" id="IPR000719">
    <property type="entry name" value="Prot_kinase_dom"/>
</dbReference>
<reference evidence="22 23" key="1">
    <citation type="submission" date="2024-04" db="EMBL/GenBank/DDBJ databases">
        <title>The reference genome of an endangered Asteraceae, Deinandra increscens subsp. villosa, native to the Central Coast of California.</title>
        <authorList>
            <person name="Guilliams M."/>
            <person name="Hasenstab-Lehman K."/>
            <person name="Meyer R."/>
            <person name="Mcevoy S."/>
        </authorList>
    </citation>
    <scope>NUCLEOTIDE SEQUENCE [LARGE SCALE GENOMIC DNA]</scope>
    <source>
        <tissue evidence="22">Leaf</tissue>
    </source>
</reference>
<dbReference type="SMART" id="SM00220">
    <property type="entry name" value="S_TKc"/>
    <property type="match status" value="2"/>
</dbReference>
<keyword evidence="8" id="KW-0812">Transmembrane</keyword>
<gene>
    <name evidence="22" type="ORF">SSX86_012638</name>
</gene>
<evidence type="ECO:0000256" key="1">
    <source>
        <dbReference type="ARBA" id="ARBA00004162"/>
    </source>
</evidence>
<dbReference type="PROSITE" id="PS00108">
    <property type="entry name" value="PROTEIN_KINASE_ST"/>
    <property type="match status" value="2"/>
</dbReference>
<evidence type="ECO:0000256" key="5">
    <source>
        <dbReference type="ARBA" id="ARBA00022553"/>
    </source>
</evidence>
<evidence type="ECO:0000256" key="8">
    <source>
        <dbReference type="ARBA" id="ARBA00022692"/>
    </source>
</evidence>
<evidence type="ECO:0000256" key="15">
    <source>
        <dbReference type="ARBA" id="ARBA00023136"/>
    </source>
</evidence>
<keyword evidence="15" id="KW-0472">Membrane</keyword>
<evidence type="ECO:0000256" key="10">
    <source>
        <dbReference type="ARBA" id="ARBA00022737"/>
    </source>
</evidence>
<evidence type="ECO:0000256" key="7">
    <source>
        <dbReference type="ARBA" id="ARBA00022679"/>
    </source>
</evidence>
<evidence type="ECO:0000256" key="17">
    <source>
        <dbReference type="ARBA" id="ARBA00023180"/>
    </source>
</evidence>
<dbReference type="Pfam" id="PF14299">
    <property type="entry name" value="PP2"/>
    <property type="match status" value="2"/>
</dbReference>
<keyword evidence="13 20" id="KW-0067">ATP-binding</keyword>
<comment type="caution">
    <text evidence="22">The sequence shown here is derived from an EMBL/GenBank/DDBJ whole genome shotgun (WGS) entry which is preliminary data.</text>
</comment>
<evidence type="ECO:0000256" key="4">
    <source>
        <dbReference type="ARBA" id="ARBA00022527"/>
    </source>
</evidence>
<keyword evidence="5" id="KW-0597">Phosphoprotein</keyword>
<evidence type="ECO:0000256" key="14">
    <source>
        <dbReference type="ARBA" id="ARBA00022989"/>
    </source>
</evidence>
<dbReference type="InterPro" id="IPR017441">
    <property type="entry name" value="Protein_kinase_ATP_BS"/>
</dbReference>
<dbReference type="Gene3D" id="1.10.510.10">
    <property type="entry name" value="Transferase(Phosphotransferase) domain 1"/>
    <property type="match status" value="2"/>
</dbReference>
<dbReference type="InterPro" id="IPR025886">
    <property type="entry name" value="PP2-like"/>
</dbReference>
<evidence type="ECO:0000256" key="6">
    <source>
        <dbReference type="ARBA" id="ARBA00022614"/>
    </source>
</evidence>
<organism evidence="22 23">
    <name type="scientific">Deinandra increscens subsp. villosa</name>
    <dbReference type="NCBI Taxonomy" id="3103831"/>
    <lineage>
        <taxon>Eukaryota</taxon>
        <taxon>Viridiplantae</taxon>
        <taxon>Streptophyta</taxon>
        <taxon>Embryophyta</taxon>
        <taxon>Tracheophyta</taxon>
        <taxon>Spermatophyta</taxon>
        <taxon>Magnoliopsida</taxon>
        <taxon>eudicotyledons</taxon>
        <taxon>Gunneridae</taxon>
        <taxon>Pentapetalae</taxon>
        <taxon>asterids</taxon>
        <taxon>campanulids</taxon>
        <taxon>Asterales</taxon>
        <taxon>Asteraceae</taxon>
        <taxon>Asteroideae</taxon>
        <taxon>Heliantheae alliance</taxon>
        <taxon>Madieae</taxon>
        <taxon>Madiinae</taxon>
        <taxon>Deinandra</taxon>
    </lineage>
</organism>
<evidence type="ECO:0000256" key="3">
    <source>
        <dbReference type="ARBA" id="ARBA00022475"/>
    </source>
</evidence>
<keyword evidence="11 20" id="KW-0547">Nucleotide-binding</keyword>
<dbReference type="PANTHER" id="PTHR27003:SF471">
    <property type="entry name" value="VASCULAR ENDOTHELIAL GROWTH FACTOR RECEPTOR 2 (VEGFR2)-RELATED"/>
    <property type="match status" value="1"/>
</dbReference>
<evidence type="ECO:0000256" key="19">
    <source>
        <dbReference type="ARBA" id="ARBA00048679"/>
    </source>
</evidence>
<proteinExistence type="predicted"/>
<dbReference type="FunFam" id="1.10.510.10:FF:000358">
    <property type="entry name" value="Putative leucine-rich repeat receptor-like serine/threonine-protein kinase"/>
    <property type="match status" value="1"/>
</dbReference>
<dbReference type="PANTHER" id="PTHR27003">
    <property type="entry name" value="OS07G0166700 PROTEIN"/>
    <property type="match status" value="1"/>
</dbReference>
<keyword evidence="3" id="KW-1003">Cell membrane</keyword>
<dbReference type="AlphaFoldDB" id="A0AAP0D526"/>
<dbReference type="GO" id="GO:0005886">
    <property type="term" value="C:plasma membrane"/>
    <property type="evidence" value="ECO:0007669"/>
    <property type="project" value="UniProtKB-SubCell"/>
</dbReference>
<feature type="domain" description="Protein kinase" evidence="21">
    <location>
        <begin position="373"/>
        <end position="647"/>
    </location>
</feature>
<evidence type="ECO:0000256" key="2">
    <source>
        <dbReference type="ARBA" id="ARBA00012513"/>
    </source>
</evidence>
<evidence type="ECO:0000256" key="16">
    <source>
        <dbReference type="ARBA" id="ARBA00023170"/>
    </source>
</evidence>
<keyword evidence="7" id="KW-0808">Transferase</keyword>
<evidence type="ECO:0000256" key="9">
    <source>
        <dbReference type="ARBA" id="ARBA00022729"/>
    </source>
</evidence>
<keyword evidence="9" id="KW-0732">Signal</keyword>
<dbReference type="GO" id="GO:0009506">
    <property type="term" value="C:plasmodesma"/>
    <property type="evidence" value="ECO:0007669"/>
    <property type="project" value="TreeGrafter"/>
</dbReference>
<dbReference type="GO" id="GO:0004714">
    <property type="term" value="F:transmembrane receptor protein tyrosine kinase activity"/>
    <property type="evidence" value="ECO:0007669"/>
    <property type="project" value="InterPro"/>
</dbReference>
<dbReference type="GO" id="GO:0004674">
    <property type="term" value="F:protein serine/threonine kinase activity"/>
    <property type="evidence" value="ECO:0007669"/>
    <property type="project" value="UniProtKB-KW"/>
</dbReference>
<comment type="catalytic activity">
    <reaction evidence="18">
        <text>L-threonyl-[protein] + ATP = O-phospho-L-threonyl-[protein] + ADP + H(+)</text>
        <dbReference type="Rhea" id="RHEA:46608"/>
        <dbReference type="Rhea" id="RHEA-COMP:11060"/>
        <dbReference type="Rhea" id="RHEA-COMP:11605"/>
        <dbReference type="ChEBI" id="CHEBI:15378"/>
        <dbReference type="ChEBI" id="CHEBI:30013"/>
        <dbReference type="ChEBI" id="CHEBI:30616"/>
        <dbReference type="ChEBI" id="CHEBI:61977"/>
        <dbReference type="ChEBI" id="CHEBI:456216"/>
        <dbReference type="EC" id="2.7.11.1"/>
    </reaction>
</comment>
<dbReference type="PROSITE" id="PS50011">
    <property type="entry name" value="PROTEIN_KINASE_DOM"/>
    <property type="match status" value="2"/>
</dbReference>
<dbReference type="FunFam" id="3.30.200.20:FF:000039">
    <property type="entry name" value="receptor-like protein kinase FERONIA"/>
    <property type="match status" value="1"/>
</dbReference>
<keyword evidence="4" id="KW-0723">Serine/threonine-protein kinase</keyword>
<dbReference type="Pfam" id="PF07714">
    <property type="entry name" value="PK_Tyr_Ser-Thr"/>
    <property type="match status" value="2"/>
</dbReference>
<evidence type="ECO:0000313" key="23">
    <source>
        <dbReference type="Proteomes" id="UP001408789"/>
    </source>
</evidence>
<dbReference type="PROSITE" id="PS00107">
    <property type="entry name" value="PROTEIN_KINASE_ATP"/>
    <property type="match status" value="1"/>
</dbReference>
<evidence type="ECO:0000256" key="11">
    <source>
        <dbReference type="ARBA" id="ARBA00022741"/>
    </source>
</evidence>